<dbReference type="InterPro" id="IPR027417">
    <property type="entry name" value="P-loop_NTPase"/>
</dbReference>
<dbReference type="InterPro" id="IPR038257">
    <property type="entry name" value="CRISPR-assoc_Cas3_HD_sf"/>
</dbReference>
<dbReference type="EMBL" id="NRRV01000062">
    <property type="protein sequence ID" value="MBK1632954.1"/>
    <property type="molecule type" value="Genomic_DNA"/>
</dbReference>
<dbReference type="SMART" id="SM00487">
    <property type="entry name" value="DEXDc"/>
    <property type="match status" value="1"/>
</dbReference>
<keyword evidence="6" id="KW-0378">Hydrolase</keyword>
<evidence type="ECO:0000259" key="10">
    <source>
        <dbReference type="PROSITE" id="PS51643"/>
    </source>
</evidence>
<dbReference type="CDD" id="cd09641">
    <property type="entry name" value="Cas3''_I"/>
    <property type="match status" value="1"/>
</dbReference>
<keyword evidence="12" id="KW-1185">Reference proteome</keyword>
<evidence type="ECO:0000256" key="3">
    <source>
        <dbReference type="ARBA" id="ARBA00022722"/>
    </source>
</evidence>
<dbReference type="InterPro" id="IPR014001">
    <property type="entry name" value="Helicase_ATP-bd"/>
</dbReference>
<evidence type="ECO:0000256" key="5">
    <source>
        <dbReference type="ARBA" id="ARBA00022741"/>
    </source>
</evidence>
<dbReference type="Pfam" id="PF18019">
    <property type="entry name" value="Cas3_HD"/>
    <property type="match status" value="1"/>
</dbReference>
<dbReference type="NCBIfam" id="TIGR01587">
    <property type="entry name" value="cas3_core"/>
    <property type="match status" value="1"/>
</dbReference>
<dbReference type="PANTHER" id="PTHR47963:SF9">
    <property type="entry name" value="CRISPR-ASSOCIATED ENDONUCLEASE_HELICASE CAS3"/>
    <property type="match status" value="1"/>
</dbReference>
<dbReference type="InterPro" id="IPR050547">
    <property type="entry name" value="DEAD_box_RNA_helicases"/>
</dbReference>
<accession>A0ABS1CM86</accession>
<comment type="similarity">
    <text evidence="1">In the N-terminal section; belongs to the CRISPR-associated nuclease Cas3-HD family.</text>
</comment>
<dbReference type="Proteomes" id="UP000748752">
    <property type="component" value="Unassembled WGS sequence"/>
</dbReference>
<dbReference type="Pfam" id="PF22590">
    <property type="entry name" value="Cas3-like_C_2"/>
    <property type="match status" value="1"/>
</dbReference>
<comment type="similarity">
    <text evidence="2">In the central section; belongs to the CRISPR-associated helicase Cas3 family.</text>
</comment>
<dbReference type="SUPFAM" id="SSF52540">
    <property type="entry name" value="P-loop containing nucleoside triphosphate hydrolases"/>
    <property type="match status" value="1"/>
</dbReference>
<keyword evidence="4" id="KW-0479">Metal-binding</keyword>
<evidence type="ECO:0000256" key="9">
    <source>
        <dbReference type="ARBA" id="ARBA00023118"/>
    </source>
</evidence>
<keyword evidence="5" id="KW-0547">Nucleotide-binding</keyword>
<dbReference type="InterPro" id="IPR006474">
    <property type="entry name" value="Helicase_Cas3_CRISPR-ass_core"/>
</dbReference>
<proteinExistence type="inferred from homology"/>
<dbReference type="InterPro" id="IPR006483">
    <property type="entry name" value="CRISPR-assoc_Cas3_HD"/>
</dbReference>
<dbReference type="NCBIfam" id="TIGR01596">
    <property type="entry name" value="cas3_HD"/>
    <property type="match status" value="1"/>
</dbReference>
<dbReference type="Pfam" id="PF00270">
    <property type="entry name" value="DEAD"/>
    <property type="match status" value="1"/>
</dbReference>
<dbReference type="InterPro" id="IPR011545">
    <property type="entry name" value="DEAD/DEAH_box_helicase_dom"/>
</dbReference>
<keyword evidence="8" id="KW-0067">ATP-binding</keyword>
<evidence type="ECO:0000256" key="8">
    <source>
        <dbReference type="ARBA" id="ARBA00022840"/>
    </source>
</evidence>
<evidence type="ECO:0000256" key="6">
    <source>
        <dbReference type="ARBA" id="ARBA00022801"/>
    </source>
</evidence>
<evidence type="ECO:0000313" key="12">
    <source>
        <dbReference type="Proteomes" id="UP000748752"/>
    </source>
</evidence>
<dbReference type="PANTHER" id="PTHR47963">
    <property type="entry name" value="DEAD-BOX ATP-DEPENDENT RNA HELICASE 47, MITOCHONDRIAL"/>
    <property type="match status" value="1"/>
</dbReference>
<comment type="caution">
    <text evidence="11">The sequence shown here is derived from an EMBL/GenBank/DDBJ whole genome shotgun (WGS) entry which is preliminary data.</text>
</comment>
<organism evidence="11 12">
    <name type="scientific">Thiohalocapsa halophila</name>
    <dbReference type="NCBI Taxonomy" id="69359"/>
    <lineage>
        <taxon>Bacteria</taxon>
        <taxon>Pseudomonadati</taxon>
        <taxon>Pseudomonadota</taxon>
        <taxon>Gammaproteobacteria</taxon>
        <taxon>Chromatiales</taxon>
        <taxon>Chromatiaceae</taxon>
        <taxon>Thiohalocapsa</taxon>
    </lineage>
</organism>
<evidence type="ECO:0000256" key="1">
    <source>
        <dbReference type="ARBA" id="ARBA00006847"/>
    </source>
</evidence>
<keyword evidence="3" id="KW-0540">Nuclease</keyword>
<reference evidence="11 12" key="1">
    <citation type="journal article" date="2020" name="Microorganisms">
        <title>Osmotic Adaptation and Compatible Solute Biosynthesis of Phototrophic Bacteria as Revealed from Genome Analyses.</title>
        <authorList>
            <person name="Imhoff J.F."/>
            <person name="Rahn T."/>
            <person name="Kunzel S."/>
            <person name="Keller A."/>
            <person name="Neulinger S.C."/>
        </authorList>
    </citation>
    <scope>NUCLEOTIDE SEQUENCE [LARGE SCALE GENOMIC DNA]</scope>
    <source>
        <strain evidence="11 12">DSM 6210</strain>
    </source>
</reference>
<feature type="domain" description="HD Cas3-type" evidence="10">
    <location>
        <begin position="19"/>
        <end position="223"/>
    </location>
</feature>
<dbReference type="RefSeq" id="WP_200240851.1">
    <property type="nucleotide sequence ID" value="NZ_NRRV01000062.1"/>
</dbReference>
<sequence length="872" mass="94996">MEIPEAGAFGKLERSADGRLTRWHPLVAHLIDVSACFLRLCRCRGIRRALEHAAGRALTNRDTARLAVLVFLHDLGKANCGFQAKRFLRGEAPRHWPMPCGHGPEAIDLLTDLDLVAHRALLAHLPLAAMIGWGDAVEALLFASFSHHGWPLGDRSQQNVAVWRAVKDANGCVIYDPDPILAEIARSLANFLPEAFAQGGPDLPDAPRFVHTFAGLVQFADWLGSDTRFFAFAEPGEDRTRTAYRCADDAVLALGLDAEANTLRARTTHAGLAAIIGEGNTPYPIQTALADPALASLVILESETGSGKTEAALWRYVQLFQAGEVDSLYFALPTRVAATQLCKRVERVAKRLWPNDTPVVVRALPGYVSAEGQEPQSLPHFRVLWPDDPSDAQAHRRWAAEAPKRFLAAPIAVGTIDQALLGGLQVRHAHMRHALLSRALLVVDEVHASDAYMQTLLEGLLDGHLACGGHVLLLSATLGARARASYLCIGSSAPVSTPSFDDACGAPYPAVSDVHRHRPVAATGRTKQVAWEAIDMIDDAATVARLALDAAAGDCKVLVIRNLVRTAIETQEALEAQCGEPAWLFDLNGAPTLHHSRFSRQDRPALDDRVEALLGKKSPAGPRVLVGTQTLEQSLDIDADLLITDLCPMDVLLQRIGRLHRHDRPDRPSAHRTARVIVLIPKDGDLAPLLSRMQHGLGPIKDGDGIYPDLRIIACTLEQICSRPQIAIPADNRSLVEAATHPERLGAFDKLGDSWQAHARGMIGNAGAKRAHGHLQRLHFDQSFRNQQFDPNVESSTRLGLRDRLVLFEPAPAGPFGAPLRALAIPSWLTDKDLNPDAAPEVICADAQSVQFRLGTRCYRYDRFGLRVIDPD</sequence>
<dbReference type="PROSITE" id="PS51643">
    <property type="entry name" value="HD_CAS3"/>
    <property type="match status" value="1"/>
</dbReference>
<protein>
    <submittedName>
        <fullName evidence="11">CRISPR-associated helicase/endonuclease Cas3</fullName>
    </submittedName>
</protein>
<evidence type="ECO:0000256" key="2">
    <source>
        <dbReference type="ARBA" id="ARBA00009046"/>
    </source>
</evidence>
<gene>
    <name evidence="11" type="ORF">CKO31_19805</name>
</gene>
<name>A0ABS1CM86_9GAMM</name>
<keyword evidence="9" id="KW-0051">Antiviral defense</keyword>
<evidence type="ECO:0000256" key="4">
    <source>
        <dbReference type="ARBA" id="ARBA00022723"/>
    </source>
</evidence>
<keyword evidence="7" id="KW-0347">Helicase</keyword>
<evidence type="ECO:0000256" key="7">
    <source>
        <dbReference type="ARBA" id="ARBA00022806"/>
    </source>
</evidence>
<dbReference type="Gene3D" id="1.10.3210.30">
    <property type="match status" value="1"/>
</dbReference>
<dbReference type="Gene3D" id="3.40.50.300">
    <property type="entry name" value="P-loop containing nucleotide triphosphate hydrolases"/>
    <property type="match status" value="2"/>
</dbReference>
<evidence type="ECO:0000313" key="11">
    <source>
        <dbReference type="EMBL" id="MBK1632954.1"/>
    </source>
</evidence>
<dbReference type="InterPro" id="IPR054712">
    <property type="entry name" value="Cas3-like_dom"/>
</dbReference>